<dbReference type="EMBL" id="AWGW01000017">
    <property type="protein sequence ID" value="ERK00867.1"/>
    <property type="molecule type" value="Genomic_DNA"/>
</dbReference>
<organism evidence="1 2">
    <name type="scientific">Segatella salivae F0493</name>
    <dbReference type="NCBI Taxonomy" id="1395125"/>
    <lineage>
        <taxon>Bacteria</taxon>
        <taxon>Pseudomonadati</taxon>
        <taxon>Bacteroidota</taxon>
        <taxon>Bacteroidia</taxon>
        <taxon>Bacteroidales</taxon>
        <taxon>Prevotellaceae</taxon>
        <taxon>Segatella</taxon>
    </lineage>
</organism>
<accession>U2KQU2</accession>
<name>U2KQU2_9BACT</name>
<reference evidence="1 2" key="1">
    <citation type="submission" date="2013-08" db="EMBL/GenBank/DDBJ databases">
        <authorList>
            <person name="Durkin A.S."/>
            <person name="Haft D.R."/>
            <person name="McCorrison J."/>
            <person name="Torralba M."/>
            <person name="Gillis M."/>
            <person name="Haft D.H."/>
            <person name="Methe B."/>
            <person name="Sutton G."/>
            <person name="Nelson K.E."/>
        </authorList>
    </citation>
    <scope>NUCLEOTIDE SEQUENCE [LARGE SCALE GENOMIC DNA]</scope>
    <source>
        <strain evidence="1 2">F0493</strain>
    </source>
</reference>
<sequence length="38" mass="4735">MYVVWETTPSVLRFFGVIRHKMFHCNHTFTEKAQHLWR</sequence>
<protein>
    <submittedName>
        <fullName evidence="1">Uncharacterized protein</fullName>
    </submittedName>
</protein>
<gene>
    <name evidence="1" type="ORF">HMPREF9145_1957</name>
</gene>
<evidence type="ECO:0000313" key="2">
    <source>
        <dbReference type="Proteomes" id="UP000017023"/>
    </source>
</evidence>
<comment type="caution">
    <text evidence="1">The sequence shown here is derived from an EMBL/GenBank/DDBJ whole genome shotgun (WGS) entry which is preliminary data.</text>
</comment>
<proteinExistence type="predicted"/>
<dbReference type="AlphaFoldDB" id="U2KQU2"/>
<evidence type="ECO:0000313" key="1">
    <source>
        <dbReference type="EMBL" id="ERK00867.1"/>
    </source>
</evidence>
<dbReference type="Proteomes" id="UP000017023">
    <property type="component" value="Unassembled WGS sequence"/>
</dbReference>
<dbReference type="PATRIC" id="fig|1395125.3.peg.1233"/>